<protein>
    <submittedName>
        <fullName evidence="3">Uncharacterized protein</fullName>
    </submittedName>
</protein>
<feature type="signal peptide" evidence="2">
    <location>
        <begin position="1"/>
        <end position="21"/>
    </location>
</feature>
<gene>
    <name evidence="3" type="ORF">BBIA_0573</name>
</gene>
<evidence type="ECO:0000313" key="4">
    <source>
        <dbReference type="Proteomes" id="UP000029108"/>
    </source>
</evidence>
<proteinExistence type="predicted"/>
<organism evidence="3 4">
    <name type="scientific">Bifidobacterium biavatii DSM 23969</name>
    <dbReference type="NCBI Taxonomy" id="1437608"/>
    <lineage>
        <taxon>Bacteria</taxon>
        <taxon>Bacillati</taxon>
        <taxon>Actinomycetota</taxon>
        <taxon>Actinomycetes</taxon>
        <taxon>Bifidobacteriales</taxon>
        <taxon>Bifidobacteriaceae</taxon>
        <taxon>Bifidobacterium</taxon>
    </lineage>
</organism>
<evidence type="ECO:0000256" key="1">
    <source>
        <dbReference type="SAM" id="MobiDB-lite"/>
    </source>
</evidence>
<sequence length="152" mass="15886">MKRRELTVIIGLLAVASMMTAGGVAWHAGMTGTNHHAAQTTPSPRRATESNHDDLDRTNVPPTEDIRAGDVKNATELVDPSVLAGLNMVVDDSYPGDAWFRAASGGKTTGALDEAARPSSSDGQATTGAVSIRLDVPQSVQETGYWCVPAAV</sequence>
<feature type="region of interest" description="Disordered" evidence="1">
    <location>
        <begin position="34"/>
        <end position="72"/>
    </location>
</feature>
<reference evidence="3 4" key="1">
    <citation type="submission" date="2014-03" db="EMBL/GenBank/DDBJ databases">
        <title>Genomics of Bifidobacteria.</title>
        <authorList>
            <person name="Ventura M."/>
            <person name="Milani C."/>
            <person name="Lugli G.A."/>
        </authorList>
    </citation>
    <scope>NUCLEOTIDE SEQUENCE [LARGE SCALE GENOMIC DNA]</scope>
    <source>
        <strain evidence="3 4">DSM 23969</strain>
    </source>
</reference>
<keyword evidence="2" id="KW-0732">Signal</keyword>
<evidence type="ECO:0000256" key="2">
    <source>
        <dbReference type="SAM" id="SignalP"/>
    </source>
</evidence>
<dbReference type="RefSeq" id="WP_051923712.1">
    <property type="nucleotide sequence ID" value="NZ_JDUU01000013.1"/>
</dbReference>
<evidence type="ECO:0000313" key="3">
    <source>
        <dbReference type="EMBL" id="KFI52275.1"/>
    </source>
</evidence>
<feature type="compositionally biased region" description="Basic and acidic residues" evidence="1">
    <location>
        <begin position="46"/>
        <end position="57"/>
    </location>
</feature>
<feature type="chain" id="PRO_5038916102" evidence="2">
    <location>
        <begin position="22"/>
        <end position="152"/>
    </location>
</feature>
<accession>A0A087A0H5</accession>
<dbReference type="EMBL" id="JGYN01000006">
    <property type="protein sequence ID" value="KFI52275.1"/>
    <property type="molecule type" value="Genomic_DNA"/>
</dbReference>
<dbReference type="OrthoDB" id="1655016at2"/>
<comment type="caution">
    <text evidence="3">The sequence shown here is derived from an EMBL/GenBank/DDBJ whole genome shotgun (WGS) entry which is preliminary data.</text>
</comment>
<dbReference type="AlphaFoldDB" id="A0A087A0H5"/>
<keyword evidence="4" id="KW-1185">Reference proteome</keyword>
<feature type="compositionally biased region" description="Polar residues" evidence="1">
    <location>
        <begin position="34"/>
        <end position="43"/>
    </location>
</feature>
<dbReference type="Proteomes" id="UP000029108">
    <property type="component" value="Unassembled WGS sequence"/>
</dbReference>
<name>A0A087A0H5_9BIFI</name>